<accession>A0A848IBY2</accession>
<protein>
    <submittedName>
        <fullName evidence="3">BON domain-containing protein</fullName>
    </submittedName>
</protein>
<reference evidence="3 4" key="1">
    <citation type="submission" date="2020-04" db="EMBL/GenBank/DDBJ databases">
        <title>Paraburkholderia sp. RP-4-7 isolated from soil.</title>
        <authorList>
            <person name="Dahal R.H."/>
        </authorList>
    </citation>
    <scope>NUCLEOTIDE SEQUENCE [LARGE SCALE GENOMIC DNA]</scope>
    <source>
        <strain evidence="3 4">RP-4-7</strain>
    </source>
</reference>
<proteinExistence type="predicted"/>
<dbReference type="Proteomes" id="UP000544134">
    <property type="component" value="Unassembled WGS sequence"/>
</dbReference>
<name>A0A848IBY2_9BURK</name>
<evidence type="ECO:0000256" key="1">
    <source>
        <dbReference type="SAM" id="SignalP"/>
    </source>
</evidence>
<dbReference type="AlphaFoldDB" id="A0A848IBY2"/>
<evidence type="ECO:0000313" key="3">
    <source>
        <dbReference type="EMBL" id="NML97086.1"/>
    </source>
</evidence>
<feature type="signal peptide" evidence="1">
    <location>
        <begin position="1"/>
        <end position="24"/>
    </location>
</feature>
<dbReference type="RefSeq" id="WP_169484054.1">
    <property type="nucleotide sequence ID" value="NZ_JABBGJ010000003.1"/>
</dbReference>
<dbReference type="Pfam" id="PF04972">
    <property type="entry name" value="BON"/>
    <property type="match status" value="1"/>
</dbReference>
<comment type="caution">
    <text evidence="3">The sequence shown here is derived from an EMBL/GenBank/DDBJ whole genome shotgun (WGS) entry which is preliminary data.</text>
</comment>
<organism evidence="3 4">
    <name type="scientific">Paraburkholderia polaris</name>
    <dbReference type="NCBI Taxonomy" id="2728848"/>
    <lineage>
        <taxon>Bacteria</taxon>
        <taxon>Pseudomonadati</taxon>
        <taxon>Pseudomonadota</taxon>
        <taxon>Betaproteobacteria</taxon>
        <taxon>Burkholderiales</taxon>
        <taxon>Burkholderiaceae</taxon>
        <taxon>Paraburkholderia</taxon>
    </lineage>
</organism>
<dbReference type="PROSITE" id="PS50914">
    <property type="entry name" value="BON"/>
    <property type="match status" value="1"/>
</dbReference>
<dbReference type="PANTHER" id="PTHR34606:SF15">
    <property type="entry name" value="BON DOMAIN-CONTAINING PROTEIN"/>
    <property type="match status" value="1"/>
</dbReference>
<dbReference type="Gene3D" id="3.30.1340.30">
    <property type="match status" value="1"/>
</dbReference>
<evidence type="ECO:0000259" key="2">
    <source>
        <dbReference type="PROSITE" id="PS50914"/>
    </source>
</evidence>
<dbReference type="PANTHER" id="PTHR34606">
    <property type="entry name" value="BON DOMAIN-CONTAINING PROTEIN"/>
    <property type="match status" value="1"/>
</dbReference>
<gene>
    <name evidence="3" type="ORF">HHL24_03810</name>
</gene>
<keyword evidence="1" id="KW-0732">Signal</keyword>
<sequence length="115" mass="11450">MKQIQLARLVVGVLILAGSFGAMAQNGEAASAPASTSAVSSKTANRALQKNVRRALSRSKGLSVANILVRAQGGAITLQGTVPESGQIDLATKIAGGVAGVTSVVNRLTVSAVGP</sequence>
<feature type="chain" id="PRO_5032429201" evidence="1">
    <location>
        <begin position="25"/>
        <end position="115"/>
    </location>
</feature>
<feature type="domain" description="BON" evidence="2">
    <location>
        <begin position="44"/>
        <end position="112"/>
    </location>
</feature>
<keyword evidence="4" id="KW-1185">Reference proteome</keyword>
<dbReference type="InterPro" id="IPR007055">
    <property type="entry name" value="BON_dom"/>
</dbReference>
<dbReference type="InterPro" id="IPR051686">
    <property type="entry name" value="Lipoprotein_DolP"/>
</dbReference>
<dbReference type="EMBL" id="JABBGJ010000003">
    <property type="protein sequence ID" value="NML97086.1"/>
    <property type="molecule type" value="Genomic_DNA"/>
</dbReference>
<evidence type="ECO:0000313" key="4">
    <source>
        <dbReference type="Proteomes" id="UP000544134"/>
    </source>
</evidence>